<evidence type="ECO:0000259" key="2">
    <source>
        <dbReference type="PROSITE" id="PS50902"/>
    </source>
</evidence>
<dbReference type="InterPro" id="IPR029039">
    <property type="entry name" value="Flavoprotein-like_sf"/>
</dbReference>
<accession>A0A0D2JI49</accession>
<dbReference type="FunCoup" id="A0A0D2JI49">
    <property type="interactions" value="310"/>
</dbReference>
<dbReference type="SUPFAM" id="SSF52218">
    <property type="entry name" value="Flavoproteins"/>
    <property type="match status" value="1"/>
</dbReference>
<dbReference type="Pfam" id="PF12724">
    <property type="entry name" value="Flavodoxin_5"/>
    <property type="match status" value="1"/>
</dbReference>
<name>A0A0D2JI49_9BACT</name>
<dbReference type="PROSITE" id="PS00201">
    <property type="entry name" value="FLAVODOXIN"/>
    <property type="match status" value="1"/>
</dbReference>
<comment type="caution">
    <text evidence="3">The sequence shown here is derived from an EMBL/GenBank/DDBJ whole genome shotgun (WGS) entry which is preliminary data.</text>
</comment>
<dbReference type="STRING" id="1429043.X474_03420"/>
<dbReference type="GO" id="GO:0003955">
    <property type="term" value="F:NAD(P)H dehydrogenase (quinone) activity"/>
    <property type="evidence" value="ECO:0007669"/>
    <property type="project" value="TreeGrafter"/>
</dbReference>
<sequence length="198" mass="21089">MEQHKNQEDFMAEVLVIYASDHGATRKMAQAIQKGVQSVNQASARVLSVEQVKEEDLLKADAIVLGSPVHMGSMDWRIKKFIDQVCSGPWMSDSMVGKLGAVFACGSGFGNAGGGVELTMLAMLNNLVELGLIIIPLPKNSTGYPQGGLQWGPYGRAHNEDLSPIQGGLPDEKTLAAESHGANIARAALAISGKEIFK</sequence>
<dbReference type="PROSITE" id="PS50902">
    <property type="entry name" value="FLAVODOXIN_LIKE"/>
    <property type="match status" value="1"/>
</dbReference>
<comment type="cofactor">
    <cofactor evidence="1">
        <name>FMN</name>
        <dbReference type="ChEBI" id="CHEBI:58210"/>
    </cofactor>
</comment>
<evidence type="ECO:0000313" key="4">
    <source>
        <dbReference type="Proteomes" id="UP000032233"/>
    </source>
</evidence>
<dbReference type="InterPro" id="IPR001226">
    <property type="entry name" value="Flavodoxin_CS"/>
</dbReference>
<dbReference type="EMBL" id="AZAC01000003">
    <property type="protein sequence ID" value="KIX15386.1"/>
    <property type="molecule type" value="Genomic_DNA"/>
</dbReference>
<evidence type="ECO:0000313" key="3">
    <source>
        <dbReference type="EMBL" id="KIX15386.1"/>
    </source>
</evidence>
<dbReference type="InParanoid" id="A0A0D2JI49"/>
<feature type="domain" description="Flavodoxin-like" evidence="2">
    <location>
        <begin position="14"/>
        <end position="197"/>
    </location>
</feature>
<proteinExistence type="predicted"/>
<organism evidence="3 4">
    <name type="scientific">Dethiosulfatarculus sandiegensis</name>
    <dbReference type="NCBI Taxonomy" id="1429043"/>
    <lineage>
        <taxon>Bacteria</taxon>
        <taxon>Pseudomonadati</taxon>
        <taxon>Thermodesulfobacteriota</taxon>
        <taxon>Desulfarculia</taxon>
        <taxon>Desulfarculales</taxon>
        <taxon>Desulfarculaceae</taxon>
        <taxon>Dethiosulfatarculus</taxon>
    </lineage>
</organism>
<keyword evidence="4" id="KW-1185">Reference proteome</keyword>
<protein>
    <recommendedName>
        <fullName evidence="2">Flavodoxin-like domain-containing protein</fullName>
    </recommendedName>
</protein>
<dbReference type="InterPro" id="IPR026816">
    <property type="entry name" value="Flavodoxin_dom"/>
</dbReference>
<reference evidence="3 4" key="1">
    <citation type="submission" date="2013-11" db="EMBL/GenBank/DDBJ databases">
        <title>Metagenomic analysis of a methanogenic consortium involved in long chain n-alkane degradation.</title>
        <authorList>
            <person name="Davidova I.A."/>
            <person name="Callaghan A.V."/>
            <person name="Wawrik B."/>
            <person name="Pruitt S."/>
            <person name="Marks C."/>
            <person name="Duncan K.E."/>
            <person name="Suflita J.M."/>
        </authorList>
    </citation>
    <scope>NUCLEOTIDE SEQUENCE [LARGE SCALE GENOMIC DNA]</scope>
    <source>
        <strain evidence="3 4">SPR</strain>
    </source>
</reference>
<dbReference type="PANTHER" id="PTHR30546:SF23">
    <property type="entry name" value="FLAVOPROTEIN-LIKE PROTEIN YCP4-RELATED"/>
    <property type="match status" value="1"/>
</dbReference>
<dbReference type="PANTHER" id="PTHR30546">
    <property type="entry name" value="FLAVODOXIN-RELATED PROTEIN WRBA-RELATED"/>
    <property type="match status" value="1"/>
</dbReference>
<dbReference type="GO" id="GO:0016020">
    <property type="term" value="C:membrane"/>
    <property type="evidence" value="ECO:0007669"/>
    <property type="project" value="TreeGrafter"/>
</dbReference>
<dbReference type="GO" id="GO:0010181">
    <property type="term" value="F:FMN binding"/>
    <property type="evidence" value="ECO:0007669"/>
    <property type="project" value="InterPro"/>
</dbReference>
<evidence type="ECO:0000256" key="1">
    <source>
        <dbReference type="ARBA" id="ARBA00001917"/>
    </source>
</evidence>
<dbReference type="Gene3D" id="3.40.50.360">
    <property type="match status" value="1"/>
</dbReference>
<dbReference type="Proteomes" id="UP000032233">
    <property type="component" value="Unassembled WGS sequence"/>
</dbReference>
<dbReference type="InterPro" id="IPR008254">
    <property type="entry name" value="Flavodoxin/NO_synth"/>
</dbReference>
<dbReference type="GO" id="GO:0009055">
    <property type="term" value="F:electron transfer activity"/>
    <property type="evidence" value="ECO:0007669"/>
    <property type="project" value="InterPro"/>
</dbReference>
<gene>
    <name evidence="3" type="ORF">X474_03420</name>
</gene>
<dbReference type="AlphaFoldDB" id="A0A0D2JI49"/>